<dbReference type="GO" id="GO:0006780">
    <property type="term" value="P:uroporphyrinogen III biosynthetic process"/>
    <property type="evidence" value="ECO:0007669"/>
    <property type="project" value="UniProtKB-UniRule"/>
</dbReference>
<keyword evidence="13" id="KW-1185">Reference proteome</keyword>
<dbReference type="UniPathway" id="UPA00251">
    <property type="reaction ID" value="UER00320"/>
</dbReference>
<dbReference type="OrthoDB" id="9787650at2"/>
<organism evidence="12 13">
    <name type="scientific">Orrella marina</name>
    <dbReference type="NCBI Taxonomy" id="2163011"/>
    <lineage>
        <taxon>Bacteria</taxon>
        <taxon>Pseudomonadati</taxon>
        <taxon>Pseudomonadota</taxon>
        <taxon>Betaproteobacteria</taxon>
        <taxon>Burkholderiales</taxon>
        <taxon>Alcaligenaceae</taxon>
        <taxon>Orrella</taxon>
    </lineage>
</organism>
<dbReference type="Gene3D" id="3.40.50.10090">
    <property type="match status" value="2"/>
</dbReference>
<comment type="function">
    <text evidence="6 9">Catalyzes cyclization of the linear tetrapyrrole, hydroxymethylbilane, to the macrocyclic uroporphyrinogen III.</text>
</comment>
<dbReference type="Proteomes" id="UP000244571">
    <property type="component" value="Chromosome"/>
</dbReference>
<reference evidence="12 13" key="1">
    <citation type="submission" date="2018-04" db="EMBL/GenBank/DDBJ databases">
        <title>Bordetella sp. HZ20 isolated from seawater.</title>
        <authorList>
            <person name="Sun C."/>
        </authorList>
    </citation>
    <scope>NUCLEOTIDE SEQUENCE [LARGE SCALE GENOMIC DNA]</scope>
    <source>
        <strain evidence="12 13">HZ20</strain>
    </source>
</reference>
<dbReference type="PANTHER" id="PTHR38042">
    <property type="entry name" value="UROPORPHYRINOGEN-III SYNTHASE, CHLOROPLASTIC"/>
    <property type="match status" value="1"/>
</dbReference>
<evidence type="ECO:0000313" key="12">
    <source>
        <dbReference type="EMBL" id="AWB32882.1"/>
    </source>
</evidence>
<dbReference type="SUPFAM" id="SSF69618">
    <property type="entry name" value="HemD-like"/>
    <property type="match status" value="1"/>
</dbReference>
<keyword evidence="4 9" id="KW-0456">Lyase</keyword>
<dbReference type="EC" id="4.2.1.75" evidence="3 9"/>
<dbReference type="InterPro" id="IPR039793">
    <property type="entry name" value="UROS/Hem4"/>
</dbReference>
<keyword evidence="5 9" id="KW-0627">Porphyrin biosynthesis</keyword>
<evidence type="ECO:0000259" key="11">
    <source>
        <dbReference type="Pfam" id="PF02602"/>
    </source>
</evidence>
<protein>
    <recommendedName>
        <fullName evidence="7 9">Uroporphyrinogen-III synthase</fullName>
        <ecNumber evidence="3 9">4.2.1.75</ecNumber>
    </recommendedName>
</protein>
<dbReference type="PANTHER" id="PTHR38042:SF1">
    <property type="entry name" value="UROPORPHYRINOGEN-III SYNTHASE, CHLOROPLASTIC"/>
    <property type="match status" value="1"/>
</dbReference>
<gene>
    <name evidence="12" type="ORF">DBV39_03165</name>
</gene>
<evidence type="ECO:0000256" key="1">
    <source>
        <dbReference type="ARBA" id="ARBA00004772"/>
    </source>
</evidence>
<comment type="similarity">
    <text evidence="2 9">Belongs to the uroporphyrinogen-III synthase family.</text>
</comment>
<dbReference type="GO" id="GO:0004852">
    <property type="term" value="F:uroporphyrinogen-III synthase activity"/>
    <property type="evidence" value="ECO:0007669"/>
    <property type="project" value="UniProtKB-UniRule"/>
</dbReference>
<dbReference type="InterPro" id="IPR003754">
    <property type="entry name" value="4pyrrol_synth_uPrphyn_synth"/>
</dbReference>
<evidence type="ECO:0000256" key="10">
    <source>
        <dbReference type="SAM" id="MobiDB-lite"/>
    </source>
</evidence>
<evidence type="ECO:0000256" key="7">
    <source>
        <dbReference type="ARBA" id="ARBA00040167"/>
    </source>
</evidence>
<accession>A0A2R4XGD4</accession>
<dbReference type="InterPro" id="IPR036108">
    <property type="entry name" value="4pyrrol_syn_uPrphyn_synt_sf"/>
</dbReference>
<dbReference type="RefSeq" id="WP_108620323.1">
    <property type="nucleotide sequence ID" value="NZ_CP028901.1"/>
</dbReference>
<dbReference type="KEGG" id="boz:DBV39_03165"/>
<feature type="region of interest" description="Disordered" evidence="10">
    <location>
        <begin position="136"/>
        <end position="160"/>
    </location>
</feature>
<evidence type="ECO:0000256" key="6">
    <source>
        <dbReference type="ARBA" id="ARBA00037589"/>
    </source>
</evidence>
<proteinExistence type="inferred from homology"/>
<evidence type="ECO:0000256" key="9">
    <source>
        <dbReference type="RuleBase" id="RU366031"/>
    </source>
</evidence>
<comment type="catalytic activity">
    <reaction evidence="8 9">
        <text>hydroxymethylbilane = uroporphyrinogen III + H2O</text>
        <dbReference type="Rhea" id="RHEA:18965"/>
        <dbReference type="ChEBI" id="CHEBI:15377"/>
        <dbReference type="ChEBI" id="CHEBI:57308"/>
        <dbReference type="ChEBI" id="CHEBI:57845"/>
        <dbReference type="EC" id="4.2.1.75"/>
    </reaction>
</comment>
<dbReference type="CDD" id="cd06578">
    <property type="entry name" value="HemD"/>
    <property type="match status" value="1"/>
</dbReference>
<evidence type="ECO:0000256" key="2">
    <source>
        <dbReference type="ARBA" id="ARBA00008133"/>
    </source>
</evidence>
<evidence type="ECO:0000256" key="5">
    <source>
        <dbReference type="ARBA" id="ARBA00023244"/>
    </source>
</evidence>
<feature type="domain" description="Tetrapyrrole biosynthesis uroporphyrinogen III synthase" evidence="11">
    <location>
        <begin position="47"/>
        <end position="255"/>
    </location>
</feature>
<name>A0A2R4XGD4_9BURK</name>
<sequence>MLPSIPIAGSSAQGASSGESSRVSSDFPLKLPALRAVLTRPADRQMALAQRLHAQGWEVLSLPALELVATGDSTLNVQFRPEQFDWIMFVSRTAWRLYRASTGVCWPASTRIAVVGQGTAQAIAGDFAAGLLRPGSGEDVSQPSCQAPEILTPEKNDSQDSEGLWRRLEPRLSDCSRVLIVAGRQGRTWLRDKIRAYGAQCEVMECYQRIVAPVSAKAEWTLRQWSRTNELASGGVWLFTSQHGVQASTQALKMAGLLHLVYPAAVLVTHERLVQPAVQWLGHTRAPENTPVWICQPDDDSLEQGFEQIRLQSVS</sequence>
<dbReference type="AlphaFoldDB" id="A0A2R4XGD4"/>
<evidence type="ECO:0000313" key="13">
    <source>
        <dbReference type="Proteomes" id="UP000244571"/>
    </source>
</evidence>
<dbReference type="Pfam" id="PF02602">
    <property type="entry name" value="HEM4"/>
    <property type="match status" value="1"/>
</dbReference>
<dbReference type="GO" id="GO:0006782">
    <property type="term" value="P:protoporphyrinogen IX biosynthetic process"/>
    <property type="evidence" value="ECO:0007669"/>
    <property type="project" value="UniProtKB-UniRule"/>
</dbReference>
<evidence type="ECO:0000256" key="3">
    <source>
        <dbReference type="ARBA" id="ARBA00013109"/>
    </source>
</evidence>
<dbReference type="EMBL" id="CP028901">
    <property type="protein sequence ID" value="AWB32882.1"/>
    <property type="molecule type" value="Genomic_DNA"/>
</dbReference>
<comment type="pathway">
    <text evidence="1 9">Porphyrin-containing compound metabolism; protoporphyrin-IX biosynthesis; coproporphyrinogen-III from 5-aminolevulinate: step 3/4.</text>
</comment>
<evidence type="ECO:0000256" key="8">
    <source>
        <dbReference type="ARBA" id="ARBA00048617"/>
    </source>
</evidence>
<evidence type="ECO:0000256" key="4">
    <source>
        <dbReference type="ARBA" id="ARBA00023239"/>
    </source>
</evidence>